<protein>
    <submittedName>
        <fullName evidence="3">DUF551 domain-containing protein</fullName>
    </submittedName>
</protein>
<evidence type="ECO:0000259" key="2">
    <source>
        <dbReference type="Pfam" id="PF04448"/>
    </source>
</evidence>
<name>A0A7M1NV58_HAEPA</name>
<dbReference type="InterPro" id="IPR007539">
    <property type="entry name" value="DUF551"/>
</dbReference>
<sequence length="111" mass="12223">MTAPSLAYQDAMNGIAILYDALSNAENELDKLKNAWIKCSNKAPKVGQKIIFLNDESGDVDVGIVKRIEIEPNHHDVFALTFKYAVVTNKGGEYIGIATHWQPLPAPPNDE</sequence>
<dbReference type="AlphaFoldDB" id="A0A7M1NV58"/>
<evidence type="ECO:0000313" key="4">
    <source>
        <dbReference type="Proteomes" id="UP000595009"/>
    </source>
</evidence>
<dbReference type="Pfam" id="PF04448">
    <property type="entry name" value="DUF551"/>
    <property type="match status" value="1"/>
</dbReference>
<feature type="domain" description="DUF551" evidence="2">
    <location>
        <begin position="35"/>
        <end position="109"/>
    </location>
</feature>
<gene>
    <name evidence="3" type="ORF">INP94_08120</name>
</gene>
<accession>A0A7M1NV58</accession>
<organism evidence="3 4">
    <name type="scientific">Haemophilus parainfluenzae</name>
    <dbReference type="NCBI Taxonomy" id="729"/>
    <lineage>
        <taxon>Bacteria</taxon>
        <taxon>Pseudomonadati</taxon>
        <taxon>Pseudomonadota</taxon>
        <taxon>Gammaproteobacteria</taxon>
        <taxon>Pasteurellales</taxon>
        <taxon>Pasteurellaceae</taxon>
        <taxon>Haemophilus</taxon>
    </lineage>
</organism>
<evidence type="ECO:0000313" key="3">
    <source>
        <dbReference type="EMBL" id="QOR16832.1"/>
    </source>
</evidence>
<keyword evidence="1" id="KW-0175">Coiled coil</keyword>
<evidence type="ECO:0000256" key="1">
    <source>
        <dbReference type="SAM" id="Coils"/>
    </source>
</evidence>
<dbReference type="Proteomes" id="UP000595009">
    <property type="component" value="Chromosome"/>
</dbReference>
<dbReference type="RefSeq" id="WP_197543261.1">
    <property type="nucleotide sequence ID" value="NZ_CP063120.1"/>
</dbReference>
<feature type="coiled-coil region" evidence="1">
    <location>
        <begin position="15"/>
        <end position="42"/>
    </location>
</feature>
<reference evidence="3 4" key="1">
    <citation type="submission" date="2020-10" db="EMBL/GenBank/DDBJ databases">
        <title>Genomic diversity and antimicrobial resistance of Haemophilus colonising the airways of young children with cystic fibrosis.</title>
        <authorList>
            <person name="Watts S.C."/>
            <person name="Judd L.M."/>
            <person name="Carzino R."/>
            <person name="Ranganathan S."/>
            <person name="Holt K.E."/>
        </authorList>
    </citation>
    <scope>NUCLEOTIDE SEQUENCE [LARGE SCALE GENOMIC DNA]</scope>
    <source>
        <strain evidence="3 4">M1C137_2</strain>
    </source>
</reference>
<proteinExistence type="predicted"/>
<dbReference type="EMBL" id="CP063120">
    <property type="protein sequence ID" value="QOR16832.1"/>
    <property type="molecule type" value="Genomic_DNA"/>
</dbReference>